<proteinExistence type="predicted"/>
<evidence type="ECO:0000313" key="1">
    <source>
        <dbReference type="EMBL" id="KJW05472.1"/>
    </source>
</evidence>
<dbReference type="AlphaFoldDB" id="A0A0F3RH57"/>
<dbReference type="Proteomes" id="UP000033736">
    <property type="component" value="Unassembled WGS sequence"/>
</dbReference>
<evidence type="ECO:0000313" key="2">
    <source>
        <dbReference type="Proteomes" id="UP000033736"/>
    </source>
</evidence>
<sequence length="136" mass="16185">MIINYYKKRLIKILLPIIQKKIFIFLRCRNTKPIPARTINTLYKEHENSNIDLSNAEIAIVTHAYHFPRVNRYFDNKPNFDFFFIHNTKPIIFLVDRKFEIIGVDNELKQELIKLPNYIEKGFVAEKLNANIFSNA</sequence>
<gene>
    <name evidence="1" type="ORF">RAT170B_0290</name>
</gene>
<dbReference type="EMBL" id="LAOQ01000001">
    <property type="protein sequence ID" value="KJW05472.1"/>
    <property type="molecule type" value="Genomic_DNA"/>
</dbReference>
<protein>
    <recommendedName>
        <fullName evidence="3">DUF218 domain-containing protein</fullName>
    </recommendedName>
</protein>
<reference evidence="1 2" key="1">
    <citation type="submission" date="2015-01" db="EMBL/GenBank/DDBJ databases">
        <title>Genome Sequencing of Rickettsiales /home/snadendla/prok_pipe/test/illegal_ec_num.txt.</title>
        <authorList>
            <person name="Daugherty S.C."/>
            <person name="Su Q."/>
            <person name="Abolude K."/>
            <person name="Beier-Sexton M."/>
            <person name="Carlyon J.A."/>
            <person name="Carter R."/>
            <person name="Day N.P."/>
            <person name="Dumler S.J."/>
            <person name="Dyachenko V."/>
            <person name="Godinez A."/>
            <person name="Kurtti T.J."/>
            <person name="Lichay M."/>
            <person name="Mullins K.E."/>
            <person name="Ott S."/>
            <person name="Pappas-Brown V."/>
            <person name="Paris D.H."/>
            <person name="Patel P."/>
            <person name="Richards A.L."/>
            <person name="Sadzewicz L."/>
            <person name="Sears K."/>
            <person name="Seidman D."/>
            <person name="Sengamalay N."/>
            <person name="Stenos J."/>
            <person name="Tallon L.J."/>
            <person name="Vincent G."/>
            <person name="Fraser C.M."/>
            <person name="Munderloh U."/>
            <person name="Dunning-Hotopp J.C."/>
        </authorList>
    </citation>
    <scope>NUCLEOTIDE SEQUENCE [LARGE SCALE GENOMIC DNA]</scope>
    <source>
        <strain evidence="1 2">T170-B</strain>
    </source>
</reference>
<accession>A0A0F3RH57</accession>
<name>A0A0F3RH57_9RICK</name>
<evidence type="ECO:0008006" key="3">
    <source>
        <dbReference type="Google" id="ProtNLM"/>
    </source>
</evidence>
<keyword evidence="2" id="KW-1185">Reference proteome</keyword>
<dbReference type="PATRIC" id="fig|1268837.3.peg.295"/>
<comment type="caution">
    <text evidence="1">The sequence shown here is derived from an EMBL/GenBank/DDBJ whole genome shotgun (WGS) entry which is preliminary data.</text>
</comment>
<organism evidence="1 2">
    <name type="scientific">Rickettsia argasii T170-B</name>
    <dbReference type="NCBI Taxonomy" id="1268837"/>
    <lineage>
        <taxon>Bacteria</taxon>
        <taxon>Pseudomonadati</taxon>
        <taxon>Pseudomonadota</taxon>
        <taxon>Alphaproteobacteria</taxon>
        <taxon>Rickettsiales</taxon>
        <taxon>Rickettsiaceae</taxon>
        <taxon>Rickettsieae</taxon>
        <taxon>Rickettsia</taxon>
        <taxon>spotted fever group</taxon>
    </lineage>
</organism>